<dbReference type="Proteomes" id="UP000281553">
    <property type="component" value="Unassembled WGS sequence"/>
</dbReference>
<proteinExistence type="predicted"/>
<name>A0A3P7M152_DIBLA</name>
<dbReference type="EMBL" id="UYRU01064518">
    <property type="protein sequence ID" value="VDN16058.1"/>
    <property type="molecule type" value="Genomic_DNA"/>
</dbReference>
<keyword evidence="3" id="KW-1185">Reference proteome</keyword>
<dbReference type="AlphaFoldDB" id="A0A3P7M152"/>
<reference evidence="2 3" key="1">
    <citation type="submission" date="2018-11" db="EMBL/GenBank/DDBJ databases">
        <authorList>
            <consortium name="Pathogen Informatics"/>
        </authorList>
    </citation>
    <scope>NUCLEOTIDE SEQUENCE [LARGE SCALE GENOMIC DNA]</scope>
</reference>
<evidence type="ECO:0000256" key="1">
    <source>
        <dbReference type="SAM" id="MobiDB-lite"/>
    </source>
</evidence>
<feature type="region of interest" description="Disordered" evidence="1">
    <location>
        <begin position="1"/>
        <end position="24"/>
    </location>
</feature>
<organism evidence="2 3">
    <name type="scientific">Dibothriocephalus latus</name>
    <name type="common">Fish tapeworm</name>
    <name type="synonym">Diphyllobothrium latum</name>
    <dbReference type="NCBI Taxonomy" id="60516"/>
    <lineage>
        <taxon>Eukaryota</taxon>
        <taxon>Metazoa</taxon>
        <taxon>Spiralia</taxon>
        <taxon>Lophotrochozoa</taxon>
        <taxon>Platyhelminthes</taxon>
        <taxon>Cestoda</taxon>
        <taxon>Eucestoda</taxon>
        <taxon>Diphyllobothriidea</taxon>
        <taxon>Diphyllobothriidae</taxon>
        <taxon>Dibothriocephalus</taxon>
    </lineage>
</organism>
<evidence type="ECO:0000313" key="2">
    <source>
        <dbReference type="EMBL" id="VDN16058.1"/>
    </source>
</evidence>
<accession>A0A3P7M152</accession>
<protein>
    <submittedName>
        <fullName evidence="2">Uncharacterized protein</fullName>
    </submittedName>
</protein>
<sequence length="65" mass="8025">MDFERENYHGLRPPRQFQQIDKPTRRPRPEWFIWKGRMPFAPPSGFEELDCNFGPRKFRPKTRTF</sequence>
<gene>
    <name evidence="2" type="ORF">DILT_LOCUS11889</name>
</gene>
<evidence type="ECO:0000313" key="3">
    <source>
        <dbReference type="Proteomes" id="UP000281553"/>
    </source>
</evidence>